<evidence type="ECO:0000313" key="3">
    <source>
        <dbReference type="Proteomes" id="UP001152797"/>
    </source>
</evidence>
<gene>
    <name evidence="1" type="ORF">C1SCF055_LOCUS10282</name>
</gene>
<name>A0A9P1C010_9DINO</name>
<reference evidence="1" key="1">
    <citation type="submission" date="2022-10" db="EMBL/GenBank/DDBJ databases">
        <authorList>
            <person name="Chen Y."/>
            <person name="Dougan E. K."/>
            <person name="Chan C."/>
            <person name="Rhodes N."/>
            <person name="Thang M."/>
        </authorList>
    </citation>
    <scope>NUCLEOTIDE SEQUENCE</scope>
</reference>
<dbReference type="AlphaFoldDB" id="A0A9P1C010"/>
<feature type="non-terminal residue" evidence="1">
    <location>
        <position position="333"/>
    </location>
</feature>
<dbReference type="EMBL" id="CAMXCT010000730">
    <property type="protein sequence ID" value="CAI3982604.1"/>
    <property type="molecule type" value="Genomic_DNA"/>
</dbReference>
<keyword evidence="3" id="KW-1185">Reference proteome</keyword>
<sequence>MEDLQLHSVSCRVSAYLSGAGLLCWCFYDLRQQLQRQRAELWKQMAVPLRVCAYAEQLGEDIPAGSAKDWGPWKLWTLDSAGVAAVLSSDFAGSTAARRFRDVAQRVQCLFAAKALLWGNDWSEDLLGPLPADRSADALLAANVQRCLPRFLRFCLMVSRNAPLDGFVFEVRGAPYSHDLPSFTATVRRVLAALSAADPAGANCLARRVAGRGWYFQFAREPIFVTTFAPCYDEKNPRYQFQQHPESCFILFQPEESFLRHDLPNDKPRSQTNWEHPVDVRDRIRANFLRHGREYRIPETTSYPPAEFIVAPLDVLKDPPVHFWLEGSAPSGR</sequence>
<accession>A0A9P1C010</accession>
<protein>
    <submittedName>
        <fullName evidence="1">Uncharacterized protein</fullName>
    </submittedName>
</protein>
<comment type="caution">
    <text evidence="1">The sequence shown here is derived from an EMBL/GenBank/DDBJ whole genome shotgun (WGS) entry which is preliminary data.</text>
</comment>
<organism evidence="1">
    <name type="scientific">Cladocopium goreaui</name>
    <dbReference type="NCBI Taxonomy" id="2562237"/>
    <lineage>
        <taxon>Eukaryota</taxon>
        <taxon>Sar</taxon>
        <taxon>Alveolata</taxon>
        <taxon>Dinophyceae</taxon>
        <taxon>Suessiales</taxon>
        <taxon>Symbiodiniaceae</taxon>
        <taxon>Cladocopium</taxon>
    </lineage>
</organism>
<dbReference type="OrthoDB" id="29098at2759"/>
<reference evidence="2" key="2">
    <citation type="submission" date="2024-04" db="EMBL/GenBank/DDBJ databases">
        <authorList>
            <person name="Chen Y."/>
            <person name="Shah S."/>
            <person name="Dougan E. K."/>
            <person name="Thang M."/>
            <person name="Chan C."/>
        </authorList>
    </citation>
    <scope>NUCLEOTIDE SEQUENCE [LARGE SCALE GENOMIC DNA]</scope>
</reference>
<evidence type="ECO:0000313" key="2">
    <source>
        <dbReference type="EMBL" id="CAL1135979.1"/>
    </source>
</evidence>
<dbReference type="EMBL" id="CAMXCT030000730">
    <property type="protein sequence ID" value="CAL4769916.1"/>
    <property type="molecule type" value="Genomic_DNA"/>
</dbReference>
<dbReference type="Proteomes" id="UP001152797">
    <property type="component" value="Unassembled WGS sequence"/>
</dbReference>
<proteinExistence type="predicted"/>
<dbReference type="EMBL" id="CAMXCT020000730">
    <property type="protein sequence ID" value="CAL1135979.1"/>
    <property type="molecule type" value="Genomic_DNA"/>
</dbReference>
<evidence type="ECO:0000313" key="1">
    <source>
        <dbReference type="EMBL" id="CAI3982604.1"/>
    </source>
</evidence>